<feature type="region of interest" description="Disordered" evidence="1">
    <location>
        <begin position="361"/>
        <end position="412"/>
    </location>
</feature>
<evidence type="ECO:0000313" key="4">
    <source>
        <dbReference type="Proteomes" id="UP000269374"/>
    </source>
</evidence>
<evidence type="ECO:0000313" key="3">
    <source>
        <dbReference type="EMBL" id="AYG00876.1"/>
    </source>
</evidence>
<keyword evidence="2" id="KW-1133">Transmembrane helix</keyword>
<feature type="compositionally biased region" description="Polar residues" evidence="1">
    <location>
        <begin position="385"/>
        <end position="397"/>
    </location>
</feature>
<evidence type="ECO:0000256" key="1">
    <source>
        <dbReference type="SAM" id="MobiDB-lite"/>
    </source>
</evidence>
<keyword evidence="2" id="KW-0472">Membrane</keyword>
<feature type="transmembrane region" description="Helical" evidence="2">
    <location>
        <begin position="27"/>
        <end position="44"/>
    </location>
</feature>
<dbReference type="EMBL" id="CP032627">
    <property type="protein sequence ID" value="AYG00876.1"/>
    <property type="molecule type" value="Genomic_DNA"/>
</dbReference>
<evidence type="ECO:0000256" key="2">
    <source>
        <dbReference type="SAM" id="Phobius"/>
    </source>
</evidence>
<organism evidence="3 4">
    <name type="scientific">Lactococcus allomyrinae</name>
    <dbReference type="NCBI Taxonomy" id="2419773"/>
    <lineage>
        <taxon>Bacteria</taxon>
        <taxon>Bacillati</taxon>
        <taxon>Bacillota</taxon>
        <taxon>Bacilli</taxon>
        <taxon>Lactobacillales</taxon>
        <taxon>Streptococcaceae</taxon>
        <taxon>Lactococcus</taxon>
    </lineage>
</organism>
<dbReference type="OrthoDB" id="9817557at2"/>
<feature type="compositionally biased region" description="Low complexity" evidence="1">
    <location>
        <begin position="371"/>
        <end position="384"/>
    </location>
</feature>
<keyword evidence="2" id="KW-0812">Transmembrane</keyword>
<reference evidence="3 4" key="1">
    <citation type="submission" date="2018-09" db="EMBL/GenBank/DDBJ databases">
        <title>Genome sequencing of strain 1JSPR-7.</title>
        <authorList>
            <person name="Heo J."/>
            <person name="Kim S.-J."/>
            <person name="Kwon S.-W."/>
        </authorList>
    </citation>
    <scope>NUCLEOTIDE SEQUENCE [LARGE SCALE GENOMIC DNA]</scope>
    <source>
        <strain evidence="3 4">1JSPR-7</strain>
    </source>
</reference>
<proteinExistence type="predicted"/>
<dbReference type="Proteomes" id="UP000269374">
    <property type="component" value="Chromosome"/>
</dbReference>
<name>A0A387BID6_9LACT</name>
<dbReference type="KEGG" id="lact:D7I46_07050"/>
<keyword evidence="4" id="KW-1185">Reference proteome</keyword>
<accession>A0A387BID6</accession>
<dbReference type="NCBIfam" id="TIGR01167">
    <property type="entry name" value="LPXTG_anchor"/>
    <property type="match status" value="1"/>
</dbReference>
<sequence>MLLKQYISLCYDMKVKLEKGYFMRKRILQFLIIISVILLGNIVLTNFSHLSVLTAFADASSPVVVSNEEQLVAAIDNPSVQNIEISGTYQIGGRGSGIQLTKDFDGKGKTIKVAPNNYGLLVDDSYANNSYGAISPNKITISNVKLVSEGSATALPVLNVISTDDLTLSNVMLDMSAAQNSQATMNLKAVSDVDLSGVTATGAGAFIDYSPKTANTMNLSFDNSMKVDTSAALVMDESNGATLSFATNPMDTFFTELPSYDTAGKIDIAEKVVSGEIPAPLIASITYSTTTKTEKAVTATLRANKAITIKSRAAGWTATDSSNKVFTKVFTSNASETVNFIDDDGESATADVFVNWIVAPTPSSPKPTPPSSTTAPSKPAPSSTEMVISSTHSTNNEQKSKEKAELPKTNDTSGRTLSFVGLSLLTTLATFEFYRKIIKN</sequence>
<protein>
    <submittedName>
        <fullName evidence="3">LPXTG cell wall anchor domain-containing protein</fullName>
    </submittedName>
</protein>
<dbReference type="AlphaFoldDB" id="A0A387BID6"/>
<gene>
    <name evidence="3" type="ORF">D7I46_07050</name>
</gene>
<feature type="compositionally biased region" description="Basic and acidic residues" evidence="1">
    <location>
        <begin position="398"/>
        <end position="408"/>
    </location>
</feature>